<comment type="caution">
    <text evidence="1">The sequence shown here is derived from an EMBL/GenBank/DDBJ whole genome shotgun (WGS) entry which is preliminary data.</text>
</comment>
<name>A0A5B7DW32_PORTR</name>
<evidence type="ECO:0000313" key="2">
    <source>
        <dbReference type="Proteomes" id="UP000324222"/>
    </source>
</evidence>
<sequence>MGECLCCCLVSHRATRGPGIPGNEVADAAAKMAISVINISQLPFPISTAKRPIIRLPLRPSNIFCSTVHASTPTALHYAHAVALRLAITTLDLPTLLAVSGVYPSRQRAAFRPVCAFMRKTGQLLRL</sequence>
<organism evidence="1 2">
    <name type="scientific">Portunus trituberculatus</name>
    <name type="common">Swimming crab</name>
    <name type="synonym">Neptunus trituberculatus</name>
    <dbReference type="NCBI Taxonomy" id="210409"/>
    <lineage>
        <taxon>Eukaryota</taxon>
        <taxon>Metazoa</taxon>
        <taxon>Ecdysozoa</taxon>
        <taxon>Arthropoda</taxon>
        <taxon>Crustacea</taxon>
        <taxon>Multicrustacea</taxon>
        <taxon>Malacostraca</taxon>
        <taxon>Eumalacostraca</taxon>
        <taxon>Eucarida</taxon>
        <taxon>Decapoda</taxon>
        <taxon>Pleocyemata</taxon>
        <taxon>Brachyura</taxon>
        <taxon>Eubrachyura</taxon>
        <taxon>Portunoidea</taxon>
        <taxon>Portunidae</taxon>
        <taxon>Portuninae</taxon>
        <taxon>Portunus</taxon>
    </lineage>
</organism>
<evidence type="ECO:0008006" key="3">
    <source>
        <dbReference type="Google" id="ProtNLM"/>
    </source>
</evidence>
<reference evidence="1 2" key="1">
    <citation type="submission" date="2019-05" db="EMBL/GenBank/DDBJ databases">
        <title>Another draft genome of Portunus trituberculatus and its Hox gene families provides insights of decapod evolution.</title>
        <authorList>
            <person name="Jeong J.-H."/>
            <person name="Song I."/>
            <person name="Kim S."/>
            <person name="Choi T."/>
            <person name="Kim D."/>
            <person name="Ryu S."/>
            <person name="Kim W."/>
        </authorList>
    </citation>
    <scope>NUCLEOTIDE SEQUENCE [LARGE SCALE GENOMIC DNA]</scope>
    <source>
        <tissue evidence="1">Muscle</tissue>
    </source>
</reference>
<dbReference type="AlphaFoldDB" id="A0A5B7DW32"/>
<dbReference type="EMBL" id="VSRR010001413">
    <property type="protein sequence ID" value="MPC25074.1"/>
    <property type="molecule type" value="Genomic_DNA"/>
</dbReference>
<gene>
    <name evidence="1" type="ORF">E2C01_018173</name>
</gene>
<keyword evidence="2" id="KW-1185">Reference proteome</keyword>
<dbReference type="Proteomes" id="UP000324222">
    <property type="component" value="Unassembled WGS sequence"/>
</dbReference>
<protein>
    <recommendedName>
        <fullName evidence="3">RNase H type-1 domain-containing protein</fullName>
    </recommendedName>
</protein>
<evidence type="ECO:0000313" key="1">
    <source>
        <dbReference type="EMBL" id="MPC25074.1"/>
    </source>
</evidence>
<accession>A0A5B7DW32</accession>
<proteinExistence type="predicted"/>